<comment type="caution">
    <text evidence="1">The sequence shown here is derived from an EMBL/GenBank/DDBJ whole genome shotgun (WGS) entry which is preliminary data.</text>
</comment>
<dbReference type="EMBL" id="CAJGYO010000012">
    <property type="protein sequence ID" value="CAD6263446.1"/>
    <property type="molecule type" value="Genomic_DNA"/>
</dbReference>
<keyword evidence="2" id="KW-1185">Reference proteome</keyword>
<evidence type="ECO:0000313" key="1">
    <source>
        <dbReference type="EMBL" id="CAD6263446.1"/>
    </source>
</evidence>
<organism evidence="1 2">
    <name type="scientific">Miscanthus lutarioriparius</name>
    <dbReference type="NCBI Taxonomy" id="422564"/>
    <lineage>
        <taxon>Eukaryota</taxon>
        <taxon>Viridiplantae</taxon>
        <taxon>Streptophyta</taxon>
        <taxon>Embryophyta</taxon>
        <taxon>Tracheophyta</taxon>
        <taxon>Spermatophyta</taxon>
        <taxon>Magnoliopsida</taxon>
        <taxon>Liliopsida</taxon>
        <taxon>Poales</taxon>
        <taxon>Poaceae</taxon>
        <taxon>PACMAD clade</taxon>
        <taxon>Panicoideae</taxon>
        <taxon>Andropogonodae</taxon>
        <taxon>Andropogoneae</taxon>
        <taxon>Saccharinae</taxon>
        <taxon>Miscanthus</taxon>
    </lineage>
</organism>
<dbReference type="AlphaFoldDB" id="A0A811R1S4"/>
<sequence length="97" mass="9799">MAFAVASKRAPLAVAGLLKKLLLAAPSASASGAAAGGLLAVLMRAGIGIQIGACGGERSAACLLVSELMDREIALPVFAAVAMRMHAMCLWNCCSLR</sequence>
<reference evidence="1" key="1">
    <citation type="submission" date="2020-10" db="EMBL/GenBank/DDBJ databases">
        <authorList>
            <person name="Han B."/>
            <person name="Lu T."/>
            <person name="Zhao Q."/>
            <person name="Huang X."/>
            <person name="Zhao Y."/>
        </authorList>
    </citation>
    <scope>NUCLEOTIDE SEQUENCE</scope>
</reference>
<evidence type="ECO:0000313" key="2">
    <source>
        <dbReference type="Proteomes" id="UP000604825"/>
    </source>
</evidence>
<proteinExistence type="predicted"/>
<dbReference type="Proteomes" id="UP000604825">
    <property type="component" value="Unassembled WGS sequence"/>
</dbReference>
<protein>
    <submittedName>
        <fullName evidence="1">Uncharacterized protein</fullName>
    </submittedName>
</protein>
<name>A0A811R1S4_9POAL</name>
<accession>A0A811R1S4</accession>
<gene>
    <name evidence="1" type="ORF">NCGR_LOCUS46751</name>
</gene>